<feature type="compositionally biased region" description="Pro residues" evidence="4">
    <location>
        <begin position="454"/>
        <end position="464"/>
    </location>
</feature>
<dbReference type="KEGG" id="ipa:Isop_2333"/>
<dbReference type="GO" id="GO:0004222">
    <property type="term" value="F:metalloendopeptidase activity"/>
    <property type="evidence" value="ECO:0007669"/>
    <property type="project" value="InterPro"/>
</dbReference>
<sequence>MMNRRRSAPGHLSGPVEEKVVTRTLRCGLHALVLAEPLAPVVVADLFIPAGSTCDPPGLEGTAHFVEHMVFKGTPRRPKGWIDRAVAMVGGQTNAETDFDLTHFWFELPADCWELALEVEIDRMAHARFDPAEVELERKVILEELAADLDSPLGRLDRHHQSLSYLRHPYRNPILGWPESLKRLDAESLKAFHRRFHRPETATLVVVGDLEPAAALDRIEAHWDTHPWPARPKVEPEVADDHAKVPTWERSGRCEFVLEDREPILRGLYGWRTVPWGHPDGPALTVAADLLGGGRGARLWRRLVERDRLVASLDVSHDLARLDGQFLIGLEAPNDADRHRIDAAIHQELAKLADRGPTPEELDRARRRLDAAWRWSRQDLAGLAVGIGYAAVLGHWTDWIEDHRAACRVGPDQIRAALRAHLTNDRLTVGWVVPGTARRLIRPLDPVFSDDAVSPPPSLAPTPPDNQETDHAEQPESPIGSNNRVALRNRIRFAPKRVVLSNGLRVCLDPRPEGSGTVALEFHVETGPTRERLPGAAFLAGRALEETLKLGREYGRERAVEVIEERGGVLALGTTGASLRLRSEDLDLGLEVIGSLIAADLRKLEPARLAWIKERLLADLETDAEDPAFQVETAFRALVYGRHPHARDPRGLPRSIKNLDRGTLHQQWRDTARPDNAILAASGDFDPAQLIQQVETLSNHWIAPPLKQLAIPAPPRLLAKTKIIHVCSEQAHVALGHLGIRRCDPDFAALVVADQVLSGGGGFADRLNATLRDERGLVYSVGGGIADSADLEPGLFRVGFATDPLRLAEAVATTRDLIASFVAQPPRPDELERAREFLKHAWVFEFQGDDQRADRLVEMERHGLPANALERWLDHLDHLDPDQIHAAIRRHIHPDRLVQVVGQPHGWDRPAAK</sequence>
<feature type="domain" description="Peptidase M16 N-terminal" evidence="5">
    <location>
        <begin position="37"/>
        <end position="152"/>
    </location>
</feature>
<dbReference type="Pfam" id="PF00675">
    <property type="entry name" value="Peptidase_M16"/>
    <property type="match status" value="1"/>
</dbReference>
<dbReference type="RefSeq" id="WP_013565199.1">
    <property type="nucleotide sequence ID" value="NC_014962.1"/>
</dbReference>
<dbReference type="eggNOG" id="COG0612">
    <property type="taxonomic scope" value="Bacteria"/>
</dbReference>
<protein>
    <submittedName>
        <fullName evidence="7">Peptidase M16 domain protein</fullName>
    </submittedName>
</protein>
<dbReference type="STRING" id="575540.Isop_2333"/>
<feature type="domain" description="Peptidase M16 C-terminal" evidence="6">
    <location>
        <begin position="659"/>
        <end position="836"/>
    </location>
</feature>
<evidence type="ECO:0000313" key="8">
    <source>
        <dbReference type="Proteomes" id="UP000008631"/>
    </source>
</evidence>
<accession>E8R6K0</accession>
<feature type="domain" description="Peptidase M16 C-terminal" evidence="6">
    <location>
        <begin position="184"/>
        <end position="369"/>
    </location>
</feature>
<dbReference type="Gene3D" id="3.30.830.10">
    <property type="entry name" value="Metalloenzyme, LuxS/M16 peptidase-like"/>
    <property type="match status" value="4"/>
</dbReference>
<evidence type="ECO:0000259" key="6">
    <source>
        <dbReference type="Pfam" id="PF05193"/>
    </source>
</evidence>
<reference evidence="7 8" key="2">
    <citation type="journal article" date="2011" name="Stand. Genomic Sci.">
        <title>Complete genome sequence of Isosphaera pallida type strain (IS1B).</title>
        <authorList>
            <consortium name="US DOE Joint Genome Institute (JGI-PGF)"/>
            <person name="Goker M."/>
            <person name="Cleland D."/>
            <person name="Saunders E."/>
            <person name="Lapidus A."/>
            <person name="Nolan M."/>
            <person name="Lucas S."/>
            <person name="Hammon N."/>
            <person name="Deshpande S."/>
            <person name="Cheng J.F."/>
            <person name="Tapia R."/>
            <person name="Han C."/>
            <person name="Goodwin L."/>
            <person name="Pitluck S."/>
            <person name="Liolios K."/>
            <person name="Pagani I."/>
            <person name="Ivanova N."/>
            <person name="Mavromatis K."/>
            <person name="Pati A."/>
            <person name="Chen A."/>
            <person name="Palaniappan K."/>
            <person name="Land M."/>
            <person name="Hauser L."/>
            <person name="Chang Y.J."/>
            <person name="Jeffries C.D."/>
            <person name="Detter J.C."/>
            <person name="Beck B."/>
            <person name="Woyke T."/>
            <person name="Bristow J."/>
            <person name="Eisen J.A."/>
            <person name="Markowitz V."/>
            <person name="Hugenholtz P."/>
            <person name="Kyrpides N.C."/>
            <person name="Klenk H.P."/>
        </authorList>
    </citation>
    <scope>NUCLEOTIDE SEQUENCE [LARGE SCALE GENOMIC DNA]</scope>
    <source>
        <strain evidence="8">ATCC 43644 / DSM 9630 / IS1B</strain>
    </source>
</reference>
<comment type="similarity">
    <text evidence="2 3">Belongs to the peptidase M16 family.</text>
</comment>
<keyword evidence="8" id="KW-1185">Reference proteome</keyword>
<evidence type="ECO:0000256" key="4">
    <source>
        <dbReference type="SAM" id="MobiDB-lite"/>
    </source>
</evidence>
<evidence type="ECO:0000259" key="5">
    <source>
        <dbReference type="Pfam" id="PF00675"/>
    </source>
</evidence>
<dbReference type="InterPro" id="IPR011249">
    <property type="entry name" value="Metalloenz_LuxS/M16"/>
</dbReference>
<dbReference type="AlphaFoldDB" id="E8R6K0"/>
<dbReference type="InterPro" id="IPR007863">
    <property type="entry name" value="Peptidase_M16_C"/>
</dbReference>
<evidence type="ECO:0000313" key="7">
    <source>
        <dbReference type="EMBL" id="ADV62911.1"/>
    </source>
</evidence>
<dbReference type="PANTHER" id="PTHR11851">
    <property type="entry name" value="METALLOPROTEASE"/>
    <property type="match status" value="1"/>
</dbReference>
<dbReference type="PANTHER" id="PTHR11851:SF49">
    <property type="entry name" value="MITOCHONDRIAL-PROCESSING PEPTIDASE SUBUNIT ALPHA"/>
    <property type="match status" value="1"/>
</dbReference>
<dbReference type="InParanoid" id="E8R6K0"/>
<organism evidence="7 8">
    <name type="scientific">Isosphaera pallida (strain ATCC 43644 / DSM 9630 / IS1B)</name>
    <dbReference type="NCBI Taxonomy" id="575540"/>
    <lineage>
        <taxon>Bacteria</taxon>
        <taxon>Pseudomonadati</taxon>
        <taxon>Planctomycetota</taxon>
        <taxon>Planctomycetia</taxon>
        <taxon>Isosphaerales</taxon>
        <taxon>Isosphaeraceae</taxon>
        <taxon>Isosphaera</taxon>
    </lineage>
</organism>
<dbReference type="PROSITE" id="PS00143">
    <property type="entry name" value="INSULINASE"/>
    <property type="match status" value="1"/>
</dbReference>
<dbReference type="Proteomes" id="UP000008631">
    <property type="component" value="Chromosome"/>
</dbReference>
<proteinExistence type="inferred from homology"/>
<dbReference type="InterPro" id="IPR050361">
    <property type="entry name" value="MPP/UQCRC_Complex"/>
</dbReference>
<dbReference type="EMBL" id="CP002353">
    <property type="protein sequence ID" value="ADV62911.1"/>
    <property type="molecule type" value="Genomic_DNA"/>
</dbReference>
<feature type="region of interest" description="Disordered" evidence="4">
    <location>
        <begin position="447"/>
        <end position="481"/>
    </location>
</feature>
<reference key="1">
    <citation type="submission" date="2010-11" db="EMBL/GenBank/DDBJ databases">
        <title>The complete sequence of chromosome of Isophaera pallida ATCC 43644.</title>
        <authorList>
            <consortium name="US DOE Joint Genome Institute (JGI-PGF)"/>
            <person name="Lucas S."/>
            <person name="Copeland A."/>
            <person name="Lapidus A."/>
            <person name="Bruce D."/>
            <person name="Goodwin L."/>
            <person name="Pitluck S."/>
            <person name="Kyrpides N."/>
            <person name="Mavromatis K."/>
            <person name="Pagani I."/>
            <person name="Ivanova N."/>
            <person name="Saunders E."/>
            <person name="Brettin T."/>
            <person name="Detter J.C."/>
            <person name="Han C."/>
            <person name="Tapia R."/>
            <person name="Land M."/>
            <person name="Hauser L."/>
            <person name="Markowitz V."/>
            <person name="Cheng J.-F."/>
            <person name="Hugenholtz P."/>
            <person name="Woyke T."/>
            <person name="Wu D."/>
            <person name="Eisen J.A."/>
        </authorList>
    </citation>
    <scope>NUCLEOTIDE SEQUENCE</scope>
    <source>
        <strain>ATCC 43644</strain>
    </source>
</reference>
<name>E8R6K0_ISOPI</name>
<comment type="cofactor">
    <cofactor evidence="1">
        <name>Zn(2+)</name>
        <dbReference type="ChEBI" id="CHEBI:29105"/>
    </cofactor>
</comment>
<dbReference type="InterPro" id="IPR001431">
    <property type="entry name" value="Pept_M16_Zn_BS"/>
</dbReference>
<evidence type="ECO:0000256" key="3">
    <source>
        <dbReference type="RuleBase" id="RU004447"/>
    </source>
</evidence>
<dbReference type="GO" id="GO:0006508">
    <property type="term" value="P:proteolysis"/>
    <property type="evidence" value="ECO:0007669"/>
    <property type="project" value="InterPro"/>
</dbReference>
<dbReference type="InterPro" id="IPR011765">
    <property type="entry name" value="Pept_M16_N"/>
</dbReference>
<evidence type="ECO:0000256" key="2">
    <source>
        <dbReference type="ARBA" id="ARBA00007261"/>
    </source>
</evidence>
<dbReference type="SUPFAM" id="SSF63411">
    <property type="entry name" value="LuxS/MPP-like metallohydrolase"/>
    <property type="match status" value="4"/>
</dbReference>
<evidence type="ECO:0000256" key="1">
    <source>
        <dbReference type="ARBA" id="ARBA00001947"/>
    </source>
</evidence>
<dbReference type="HOGENOM" id="CLU_007487_1_0_0"/>
<dbReference type="Pfam" id="PF05193">
    <property type="entry name" value="Peptidase_M16_C"/>
    <property type="match status" value="2"/>
</dbReference>
<gene>
    <name evidence="7" type="ordered locus">Isop_2333</name>
</gene>
<dbReference type="GO" id="GO:0046872">
    <property type="term" value="F:metal ion binding"/>
    <property type="evidence" value="ECO:0007669"/>
    <property type="project" value="InterPro"/>
</dbReference>
<dbReference type="OrthoDB" id="9811314at2"/>